<evidence type="ECO:0000313" key="1">
    <source>
        <dbReference type="EMBL" id="SFG30833.1"/>
    </source>
</evidence>
<gene>
    <name evidence="1" type="ORF">SAMN04487988_102404</name>
</gene>
<dbReference type="Proteomes" id="UP000199642">
    <property type="component" value="Unassembled WGS sequence"/>
</dbReference>
<dbReference type="AlphaFoldDB" id="A0A1I2QT49"/>
<evidence type="ECO:0000313" key="2">
    <source>
        <dbReference type="Proteomes" id="UP000199642"/>
    </source>
</evidence>
<organism evidence="1 2">
    <name type="scientific">Algoriphagus hitonicola</name>
    <dbReference type="NCBI Taxonomy" id="435880"/>
    <lineage>
        <taxon>Bacteria</taxon>
        <taxon>Pseudomonadati</taxon>
        <taxon>Bacteroidota</taxon>
        <taxon>Cytophagia</taxon>
        <taxon>Cytophagales</taxon>
        <taxon>Cyclobacteriaceae</taxon>
        <taxon>Algoriphagus</taxon>
    </lineage>
</organism>
<dbReference type="STRING" id="435880.SAMN04487988_102404"/>
<name>A0A1I2QT49_9BACT</name>
<accession>A0A1I2QT49</accession>
<protein>
    <submittedName>
        <fullName evidence="1">Uncharacterized protein</fullName>
    </submittedName>
</protein>
<sequence>MAFLASTALISCTEDSDTQPEDGNANSRVFATAAGGSSESANARVIVNGFSTSEFTVATGEMEFRYAAKADIDAGIDLGSISLKTNLNSSLQSSASETNSLSLIASGDSQSELVAEGETPEGNYTEAEFLLKQNTEVESSDPKYNKSVWIEGEIDGTQAIIWSETEKTIEAMAESSNGVEVEGQGDMELEFDMEKLFDGVNFSLAGDGNADGTIEIGPDGEDGNALLYSRIMSNMESAVTLKSRN</sequence>
<proteinExistence type="predicted"/>
<dbReference type="EMBL" id="FOPC01000002">
    <property type="protein sequence ID" value="SFG30833.1"/>
    <property type="molecule type" value="Genomic_DNA"/>
</dbReference>
<keyword evidence="2" id="KW-1185">Reference proteome</keyword>
<reference evidence="2" key="1">
    <citation type="submission" date="2016-10" db="EMBL/GenBank/DDBJ databases">
        <authorList>
            <person name="Varghese N."/>
            <person name="Submissions S."/>
        </authorList>
    </citation>
    <scope>NUCLEOTIDE SEQUENCE [LARGE SCALE GENOMIC DNA]</scope>
    <source>
        <strain evidence="2">DSM 19315</strain>
    </source>
</reference>